<organism evidence="1 2">
    <name type="scientific">Halosimplex pelagicum</name>
    <dbReference type="NCBI Taxonomy" id="869886"/>
    <lineage>
        <taxon>Archaea</taxon>
        <taxon>Methanobacteriati</taxon>
        <taxon>Methanobacteriota</taxon>
        <taxon>Stenosarchaea group</taxon>
        <taxon>Halobacteria</taxon>
        <taxon>Halobacteriales</taxon>
        <taxon>Haloarculaceae</taxon>
        <taxon>Halosimplex</taxon>
    </lineage>
</organism>
<name>A0A7D5SY63_9EURY</name>
<dbReference type="EMBL" id="CP058909">
    <property type="protein sequence ID" value="QLH84527.1"/>
    <property type="molecule type" value="Genomic_DNA"/>
</dbReference>
<keyword evidence="2" id="KW-1185">Reference proteome</keyword>
<dbReference type="OrthoDB" id="239945at2157"/>
<reference evidence="1 2" key="1">
    <citation type="submission" date="2020-07" db="EMBL/GenBank/DDBJ databases">
        <title>Halosimplex litoreum sp. nov. and Halosimplex rubrum sp. nov., isolated from different salt environments.</title>
        <authorList>
            <person name="Cui H."/>
        </authorList>
    </citation>
    <scope>NUCLEOTIDE SEQUENCE [LARGE SCALE GENOMIC DNA]</scope>
    <source>
        <strain evidence="1 2">R2</strain>
    </source>
</reference>
<dbReference type="InterPro" id="IPR006311">
    <property type="entry name" value="TAT_signal"/>
</dbReference>
<dbReference type="Proteomes" id="UP000509346">
    <property type="component" value="Chromosome"/>
</dbReference>
<dbReference type="PROSITE" id="PS51318">
    <property type="entry name" value="TAT"/>
    <property type="match status" value="1"/>
</dbReference>
<evidence type="ECO:0000313" key="1">
    <source>
        <dbReference type="EMBL" id="QLH84527.1"/>
    </source>
</evidence>
<dbReference type="KEGG" id="hpel:HZS54_24060"/>
<evidence type="ECO:0000313" key="2">
    <source>
        <dbReference type="Proteomes" id="UP000509346"/>
    </source>
</evidence>
<accession>A0A7D5SY63</accession>
<gene>
    <name evidence="1" type="ORF">HZS54_24060</name>
</gene>
<protein>
    <submittedName>
        <fullName evidence="1">Uncharacterized protein</fullName>
    </submittedName>
</protein>
<proteinExistence type="predicted"/>
<dbReference type="PROSITE" id="PS51257">
    <property type="entry name" value="PROKAR_LIPOPROTEIN"/>
    <property type="match status" value="1"/>
</dbReference>
<dbReference type="GeneID" id="56085735"/>
<dbReference type="AlphaFoldDB" id="A0A7D5SY63"/>
<sequence length="159" mass="16946">MEPTRRSLLAAVPAVAATASVAGCSLAVGRESADRPPYVVENESGARRSIDLRVLKIGPVDPLDDRPDSFREDFEAAAADGSVDESRFEWTDSYDLSIAPDAAARPLDDSSAFGLLYVQVSADNGERIGVWVEVDDSSEDFFVAISVYGHGMSATTGED</sequence>
<dbReference type="RefSeq" id="WP_179919609.1">
    <property type="nucleotide sequence ID" value="NZ_CP058909.1"/>
</dbReference>